<proteinExistence type="predicted"/>
<accession>A0A117NSM0</accession>
<sequence>MFPFFKVKHFDSILCICLLTRGETTRIDRHIDNASLLLRGQRSRVLGEQLHWDMASVMHFIEVTLSERVHPAYVMITRCSVSKFIDYVILRGVLSFTQ</sequence>
<dbReference type="EMBL" id="LLXE01000005">
    <property type="protein sequence ID" value="KUM66698.1"/>
    <property type="molecule type" value="Genomic_DNA"/>
</dbReference>
<organism evidence="1 2">
    <name type="scientific">Penicillium freii</name>
    <dbReference type="NCBI Taxonomy" id="48697"/>
    <lineage>
        <taxon>Eukaryota</taxon>
        <taxon>Fungi</taxon>
        <taxon>Dikarya</taxon>
        <taxon>Ascomycota</taxon>
        <taxon>Pezizomycotina</taxon>
        <taxon>Eurotiomycetes</taxon>
        <taxon>Eurotiomycetidae</taxon>
        <taxon>Eurotiales</taxon>
        <taxon>Aspergillaceae</taxon>
        <taxon>Penicillium</taxon>
    </lineage>
</organism>
<gene>
    <name evidence="1" type="ORF">ACN42_g394</name>
</gene>
<comment type="caution">
    <text evidence="1">The sequence shown here is derived from an EMBL/GenBank/DDBJ whole genome shotgun (WGS) entry which is preliminary data.</text>
</comment>
<reference evidence="1 2" key="1">
    <citation type="submission" date="2015-10" db="EMBL/GenBank/DDBJ databases">
        <title>Genome sequencing of Penicillium freii.</title>
        <authorList>
            <person name="Nguyen H.D."/>
            <person name="Visagie C.M."/>
            <person name="Seifert K.A."/>
        </authorList>
    </citation>
    <scope>NUCLEOTIDE SEQUENCE [LARGE SCALE GENOMIC DNA]</scope>
    <source>
        <strain evidence="1 2">DAOM 242723</strain>
    </source>
</reference>
<dbReference type="AlphaFoldDB" id="A0A117NSM0"/>
<keyword evidence="2" id="KW-1185">Reference proteome</keyword>
<protein>
    <submittedName>
        <fullName evidence="1">Uncharacterized protein</fullName>
    </submittedName>
</protein>
<evidence type="ECO:0000313" key="2">
    <source>
        <dbReference type="Proteomes" id="UP000055045"/>
    </source>
</evidence>
<dbReference type="Proteomes" id="UP000055045">
    <property type="component" value="Unassembled WGS sequence"/>
</dbReference>
<name>A0A117NSM0_PENFR</name>
<evidence type="ECO:0000313" key="1">
    <source>
        <dbReference type="EMBL" id="KUM66698.1"/>
    </source>
</evidence>